<keyword evidence="6" id="KW-1185">Reference proteome</keyword>
<sequence length="346" mass="39063">MSTRKIVTIYDIAERLKLAPSTISRGLQDNPAVNEKTRKRIMAAAAEMGYRFNTFASNLRKQRSNMIGVIVPRLNSYFISSMLAGIEKEINSAGYDMLISQSLELEANEIKYARAMLNNRVDGLIVNLAANTRNLDHFQEYSRHNLPLVFVDRVFEDDDFNKVMINNSRAGYDITRHLIEQGCRRIVHLTGSLMRNVYQERKAGYQRALAEFQIPYDEELVLETELTEDASAAAAEKILKMKNRPDALFVSNDMSAAICMKVFKDAGLHIPQDIAVAGFNNEIISRLSDPMITTINYPGEEMGRTAARQLINLIEHKSDNDLTKSIILKSQLVVRGSTLKKPTTNL</sequence>
<proteinExistence type="predicted"/>
<dbReference type="SUPFAM" id="SSF47413">
    <property type="entry name" value="lambda repressor-like DNA-binding domains"/>
    <property type="match status" value="1"/>
</dbReference>
<evidence type="ECO:0000313" key="6">
    <source>
        <dbReference type="Proteomes" id="UP000651668"/>
    </source>
</evidence>
<keyword evidence="1" id="KW-0805">Transcription regulation</keyword>
<dbReference type="GO" id="GO:0003700">
    <property type="term" value="F:DNA-binding transcription factor activity"/>
    <property type="evidence" value="ECO:0007669"/>
    <property type="project" value="TreeGrafter"/>
</dbReference>
<dbReference type="CDD" id="cd01392">
    <property type="entry name" value="HTH_LacI"/>
    <property type="match status" value="1"/>
</dbReference>
<dbReference type="SMART" id="SM00354">
    <property type="entry name" value="HTH_LACI"/>
    <property type="match status" value="1"/>
</dbReference>
<dbReference type="Gene3D" id="1.10.260.40">
    <property type="entry name" value="lambda repressor-like DNA-binding domains"/>
    <property type="match status" value="1"/>
</dbReference>
<dbReference type="GO" id="GO:0000976">
    <property type="term" value="F:transcription cis-regulatory region binding"/>
    <property type="evidence" value="ECO:0007669"/>
    <property type="project" value="TreeGrafter"/>
</dbReference>
<reference evidence="5" key="2">
    <citation type="submission" date="2020-09" db="EMBL/GenBank/DDBJ databases">
        <authorList>
            <person name="Sun Q."/>
            <person name="Zhou Y."/>
        </authorList>
    </citation>
    <scope>NUCLEOTIDE SEQUENCE</scope>
    <source>
        <strain evidence="5">CGMCC 1.15343</strain>
    </source>
</reference>
<dbReference type="Pfam" id="PF00356">
    <property type="entry name" value="LacI"/>
    <property type="match status" value="1"/>
</dbReference>
<dbReference type="InterPro" id="IPR046335">
    <property type="entry name" value="LacI/GalR-like_sensor"/>
</dbReference>
<gene>
    <name evidence="5" type="ORF">GCM10011387_16280</name>
</gene>
<dbReference type="EMBL" id="BMIL01000005">
    <property type="protein sequence ID" value="GGC63408.1"/>
    <property type="molecule type" value="Genomic_DNA"/>
</dbReference>
<dbReference type="PANTHER" id="PTHR30146:SF109">
    <property type="entry name" value="HTH-TYPE TRANSCRIPTIONAL REGULATOR GALS"/>
    <property type="match status" value="1"/>
</dbReference>
<dbReference type="InterPro" id="IPR028082">
    <property type="entry name" value="Peripla_BP_I"/>
</dbReference>
<evidence type="ECO:0000259" key="4">
    <source>
        <dbReference type="PROSITE" id="PS50932"/>
    </source>
</evidence>
<dbReference type="Pfam" id="PF13377">
    <property type="entry name" value="Peripla_BP_3"/>
    <property type="match status" value="1"/>
</dbReference>
<dbReference type="AlphaFoldDB" id="A0A916U7F5"/>
<dbReference type="CDD" id="cd06267">
    <property type="entry name" value="PBP1_LacI_sugar_binding-like"/>
    <property type="match status" value="1"/>
</dbReference>
<dbReference type="SUPFAM" id="SSF53822">
    <property type="entry name" value="Periplasmic binding protein-like I"/>
    <property type="match status" value="1"/>
</dbReference>
<reference evidence="5" key="1">
    <citation type="journal article" date="2014" name="Int. J. Syst. Evol. Microbiol.">
        <title>Complete genome sequence of Corynebacterium casei LMG S-19264T (=DSM 44701T), isolated from a smear-ripened cheese.</title>
        <authorList>
            <consortium name="US DOE Joint Genome Institute (JGI-PGF)"/>
            <person name="Walter F."/>
            <person name="Albersmeier A."/>
            <person name="Kalinowski J."/>
            <person name="Ruckert C."/>
        </authorList>
    </citation>
    <scope>NUCLEOTIDE SEQUENCE</scope>
    <source>
        <strain evidence="5">CGMCC 1.15343</strain>
    </source>
</reference>
<name>A0A916U7F5_9SPHI</name>
<organism evidence="5 6">
    <name type="scientific">Pedobacter quisquiliarum</name>
    <dbReference type="NCBI Taxonomy" id="1834438"/>
    <lineage>
        <taxon>Bacteria</taxon>
        <taxon>Pseudomonadati</taxon>
        <taxon>Bacteroidota</taxon>
        <taxon>Sphingobacteriia</taxon>
        <taxon>Sphingobacteriales</taxon>
        <taxon>Sphingobacteriaceae</taxon>
        <taxon>Pedobacter</taxon>
    </lineage>
</organism>
<dbReference type="PANTHER" id="PTHR30146">
    <property type="entry name" value="LACI-RELATED TRANSCRIPTIONAL REPRESSOR"/>
    <property type="match status" value="1"/>
</dbReference>
<dbReference type="PROSITE" id="PS50932">
    <property type="entry name" value="HTH_LACI_2"/>
    <property type="match status" value="1"/>
</dbReference>
<accession>A0A916U7F5</accession>
<dbReference type="InterPro" id="IPR010982">
    <property type="entry name" value="Lambda_DNA-bd_dom_sf"/>
</dbReference>
<dbReference type="Gene3D" id="3.40.50.2300">
    <property type="match status" value="2"/>
</dbReference>
<evidence type="ECO:0000256" key="2">
    <source>
        <dbReference type="ARBA" id="ARBA00023125"/>
    </source>
</evidence>
<dbReference type="Proteomes" id="UP000651668">
    <property type="component" value="Unassembled WGS sequence"/>
</dbReference>
<keyword evidence="2" id="KW-0238">DNA-binding</keyword>
<dbReference type="InterPro" id="IPR000843">
    <property type="entry name" value="HTH_LacI"/>
</dbReference>
<keyword evidence="3" id="KW-0804">Transcription</keyword>
<feature type="domain" description="HTH lacI-type" evidence="4">
    <location>
        <begin position="7"/>
        <end position="61"/>
    </location>
</feature>
<evidence type="ECO:0000256" key="3">
    <source>
        <dbReference type="ARBA" id="ARBA00023163"/>
    </source>
</evidence>
<dbReference type="RefSeq" id="WP_188626382.1">
    <property type="nucleotide sequence ID" value="NZ_BMIL01000005.1"/>
</dbReference>
<comment type="caution">
    <text evidence="5">The sequence shown here is derived from an EMBL/GenBank/DDBJ whole genome shotgun (WGS) entry which is preliminary data.</text>
</comment>
<evidence type="ECO:0000313" key="5">
    <source>
        <dbReference type="EMBL" id="GGC63408.1"/>
    </source>
</evidence>
<evidence type="ECO:0000256" key="1">
    <source>
        <dbReference type="ARBA" id="ARBA00023015"/>
    </source>
</evidence>
<protein>
    <submittedName>
        <fullName evidence="5">LacI family transcriptional regulator</fullName>
    </submittedName>
</protein>